<gene>
    <name evidence="1" type="ORF">Q75_04345</name>
</gene>
<dbReference type="SUPFAM" id="SSF53474">
    <property type="entry name" value="alpha/beta-Hydrolases"/>
    <property type="match status" value="1"/>
</dbReference>
<keyword evidence="2" id="KW-1185">Reference proteome</keyword>
<evidence type="ECO:0000313" key="2">
    <source>
        <dbReference type="Proteomes" id="UP000074108"/>
    </source>
</evidence>
<reference evidence="1 2" key="1">
    <citation type="journal article" date="2016" name="Front. Microbiol.">
        <title>Microevolution Analysis of Bacillus coahuilensis Unveils Differences in Phosphorus Acquisition Strategies and Their Regulation.</title>
        <authorList>
            <person name="Gomez-Lunar Z."/>
            <person name="Hernandez-Gonzalez I."/>
            <person name="Rodriguez-Torres M.D."/>
            <person name="Souza V."/>
            <person name="Olmedo-Alvarez G."/>
        </authorList>
    </citation>
    <scope>NUCLEOTIDE SEQUENCE [LARGE SCALE GENOMIC DNA]</scope>
    <source>
        <strain evidence="2">p1.1.43</strain>
    </source>
</reference>
<evidence type="ECO:0000313" key="1">
    <source>
        <dbReference type="EMBL" id="KUP07736.1"/>
    </source>
</evidence>
<dbReference type="Pfam" id="PF00756">
    <property type="entry name" value="Esterase"/>
    <property type="match status" value="1"/>
</dbReference>
<dbReference type="PANTHER" id="PTHR48098">
    <property type="entry name" value="ENTEROCHELIN ESTERASE-RELATED"/>
    <property type="match status" value="1"/>
</dbReference>
<dbReference type="Gene3D" id="3.40.50.1820">
    <property type="entry name" value="alpha/beta hydrolase"/>
    <property type="match status" value="1"/>
</dbReference>
<dbReference type="Proteomes" id="UP000074108">
    <property type="component" value="Unassembled WGS sequence"/>
</dbReference>
<dbReference type="InterPro" id="IPR000801">
    <property type="entry name" value="Esterase-like"/>
</dbReference>
<name>A0A147KAI2_9BACI</name>
<evidence type="ECO:0008006" key="3">
    <source>
        <dbReference type="Google" id="ProtNLM"/>
    </source>
</evidence>
<dbReference type="InterPro" id="IPR050583">
    <property type="entry name" value="Mycobacterial_A85_antigen"/>
</dbReference>
<dbReference type="InterPro" id="IPR029058">
    <property type="entry name" value="AB_hydrolase_fold"/>
</dbReference>
<dbReference type="PANTHER" id="PTHR48098:SF6">
    <property type="entry name" value="FERRI-BACILLIBACTIN ESTERASE BESA"/>
    <property type="match status" value="1"/>
</dbReference>
<sequence>MLEQFLVNMPSLQKTRKVSVFLPTSYDTSSKTYPVLYMPDGQNLFVDEEANFGVSWGVKNYLEETGLELIVVGIHSPTDRFERFNEYGPWIDHQIKYTLFGENGVLGGDAPAFADDLIMTVKPLIDSRYRTNPEITGFAGSSMGGLLATYIACMYPTIFSRIGALSSAYWFNEDDIFELVEQVDLKGIHSFYMDVGTDEETATIDAKTYVDVSKRMHLLIDGKDVPLQFSIYDEGIHHESAWKERVPSLIHTLFQDVL</sequence>
<proteinExistence type="predicted"/>
<dbReference type="RefSeq" id="WP_059282399.1">
    <property type="nucleotide sequence ID" value="NZ_LDYG01000020.1"/>
</dbReference>
<dbReference type="PATRIC" id="fig|1150625.3.peg.908"/>
<dbReference type="EMBL" id="LDYG01000020">
    <property type="protein sequence ID" value="KUP07736.1"/>
    <property type="molecule type" value="Genomic_DNA"/>
</dbReference>
<protein>
    <recommendedName>
        <fullName evidence="3">Carbohydrate esterase</fullName>
    </recommendedName>
</protein>
<comment type="caution">
    <text evidence="1">The sequence shown here is derived from an EMBL/GenBank/DDBJ whole genome shotgun (WGS) entry which is preliminary data.</text>
</comment>
<dbReference type="AlphaFoldDB" id="A0A147KAI2"/>
<organism evidence="1 2">
    <name type="scientific">Bacillus coahuilensis p1.1.43</name>
    <dbReference type="NCBI Taxonomy" id="1150625"/>
    <lineage>
        <taxon>Bacteria</taxon>
        <taxon>Bacillati</taxon>
        <taxon>Bacillota</taxon>
        <taxon>Bacilli</taxon>
        <taxon>Bacillales</taxon>
        <taxon>Bacillaceae</taxon>
        <taxon>Bacillus</taxon>
    </lineage>
</organism>
<accession>A0A147KAI2</accession>
<dbReference type="OrthoDB" id="9784036at2"/>
<dbReference type="STRING" id="1150625.Q75_04345"/>